<evidence type="ECO:0000256" key="5">
    <source>
        <dbReference type="ARBA" id="ARBA00023306"/>
    </source>
</evidence>
<proteinExistence type="inferred from homology"/>
<dbReference type="GeneID" id="30202153"/>
<dbReference type="OrthoDB" id="4023481at2759"/>
<keyword evidence="2" id="KW-0132">Cell division</keyword>
<dbReference type="Pfam" id="PF05839">
    <property type="entry name" value="Apc13p"/>
    <property type="match status" value="1"/>
</dbReference>
<keyword evidence="3" id="KW-0498">Mitosis</keyword>
<evidence type="ECO:0000256" key="2">
    <source>
        <dbReference type="ARBA" id="ARBA00022618"/>
    </source>
</evidence>
<keyword evidence="4" id="KW-0833">Ubl conjugation pathway</keyword>
<evidence type="ECO:0000313" key="7">
    <source>
        <dbReference type="EMBL" id="ODQ58957.1"/>
    </source>
</evidence>
<dbReference type="RefSeq" id="XP_019038164.1">
    <property type="nucleotide sequence ID" value="XM_019184907.1"/>
</dbReference>
<protein>
    <submittedName>
        <fullName evidence="7">Uncharacterized protein</fullName>
    </submittedName>
</protein>
<dbReference type="AlphaFoldDB" id="A0A1E3P233"/>
<accession>A0A1E3P233</accession>
<evidence type="ECO:0000256" key="3">
    <source>
        <dbReference type="ARBA" id="ARBA00022776"/>
    </source>
</evidence>
<comment type="similarity">
    <text evidence="1">Belongs to the APC13 family.</text>
</comment>
<evidence type="ECO:0000256" key="1">
    <source>
        <dbReference type="ARBA" id="ARBA00006940"/>
    </source>
</evidence>
<gene>
    <name evidence="7" type="ORF">WICANDRAFT_79503</name>
</gene>
<evidence type="ECO:0000256" key="4">
    <source>
        <dbReference type="ARBA" id="ARBA00022786"/>
    </source>
</evidence>
<keyword evidence="5" id="KW-0131">Cell cycle</keyword>
<organism evidence="7 8">
    <name type="scientific">Wickerhamomyces anomalus (strain ATCC 58044 / CBS 1984 / NCYC 433 / NRRL Y-366-8)</name>
    <name type="common">Yeast</name>
    <name type="synonym">Hansenula anomala</name>
    <dbReference type="NCBI Taxonomy" id="683960"/>
    <lineage>
        <taxon>Eukaryota</taxon>
        <taxon>Fungi</taxon>
        <taxon>Dikarya</taxon>
        <taxon>Ascomycota</taxon>
        <taxon>Saccharomycotina</taxon>
        <taxon>Saccharomycetes</taxon>
        <taxon>Phaffomycetales</taxon>
        <taxon>Wickerhamomycetaceae</taxon>
        <taxon>Wickerhamomyces</taxon>
    </lineage>
</organism>
<dbReference type="InterPro" id="IPR008401">
    <property type="entry name" value="Apc13"/>
</dbReference>
<dbReference type="PANTHER" id="PTHR28526">
    <property type="entry name" value="ANAPHASE-PROMOTING COMPLEX SUBUNIT 13"/>
    <property type="match status" value="1"/>
</dbReference>
<reference evidence="7 8" key="1">
    <citation type="journal article" date="2016" name="Proc. Natl. Acad. Sci. U.S.A.">
        <title>Comparative genomics of biotechnologically important yeasts.</title>
        <authorList>
            <person name="Riley R."/>
            <person name="Haridas S."/>
            <person name="Wolfe K.H."/>
            <person name="Lopes M.R."/>
            <person name="Hittinger C.T."/>
            <person name="Goeker M."/>
            <person name="Salamov A.A."/>
            <person name="Wisecaver J.H."/>
            <person name="Long T.M."/>
            <person name="Calvey C.H."/>
            <person name="Aerts A.L."/>
            <person name="Barry K.W."/>
            <person name="Choi C."/>
            <person name="Clum A."/>
            <person name="Coughlan A.Y."/>
            <person name="Deshpande S."/>
            <person name="Douglass A.P."/>
            <person name="Hanson S.J."/>
            <person name="Klenk H.-P."/>
            <person name="LaButti K.M."/>
            <person name="Lapidus A."/>
            <person name="Lindquist E.A."/>
            <person name="Lipzen A.M."/>
            <person name="Meier-Kolthoff J.P."/>
            <person name="Ohm R.A."/>
            <person name="Otillar R.P."/>
            <person name="Pangilinan J.L."/>
            <person name="Peng Y."/>
            <person name="Rokas A."/>
            <person name="Rosa C.A."/>
            <person name="Scheuner C."/>
            <person name="Sibirny A.A."/>
            <person name="Slot J.C."/>
            <person name="Stielow J.B."/>
            <person name="Sun H."/>
            <person name="Kurtzman C.P."/>
            <person name="Blackwell M."/>
            <person name="Grigoriev I.V."/>
            <person name="Jeffries T.W."/>
        </authorList>
    </citation>
    <scope>NUCLEOTIDE SEQUENCE [LARGE SCALE GENOMIC DNA]</scope>
    <source>
        <strain evidence="8">ATCC 58044 / CBS 1984 / NCYC 433 / NRRL Y-366-8</strain>
    </source>
</reference>
<keyword evidence="8" id="KW-1185">Reference proteome</keyword>
<dbReference type="Proteomes" id="UP000094112">
    <property type="component" value="Unassembled WGS sequence"/>
</dbReference>
<name>A0A1E3P233_WICAA</name>
<feature type="compositionally biased region" description="Polar residues" evidence="6">
    <location>
        <begin position="114"/>
        <end position="157"/>
    </location>
</feature>
<dbReference type="PANTHER" id="PTHR28526:SF1">
    <property type="entry name" value="ANAPHASE-PROMOTING COMPLEX SUBUNIT 13"/>
    <property type="match status" value="1"/>
</dbReference>
<feature type="region of interest" description="Disordered" evidence="6">
    <location>
        <begin position="105"/>
        <end position="164"/>
    </location>
</feature>
<dbReference type="GO" id="GO:0005680">
    <property type="term" value="C:anaphase-promoting complex"/>
    <property type="evidence" value="ECO:0007669"/>
    <property type="project" value="InterPro"/>
</dbReference>
<sequence>MGRDAQANYIHLTKSHYALYISHWVHDKLPNEDIEAPGFHLDEDEDDESSAMQQTAFGSLKSHRKGKQHLWKDMDLQKFLNEDLESVNKLEDNTILKRIDNLHEFDSPDVASGPSPNTSSNINQEHTQPATLPSFEITTPNVTRNRVSQRNTQNYQTPIGRIMR</sequence>
<dbReference type="EMBL" id="KV454211">
    <property type="protein sequence ID" value="ODQ58957.1"/>
    <property type="molecule type" value="Genomic_DNA"/>
</dbReference>
<evidence type="ECO:0000313" key="8">
    <source>
        <dbReference type="Proteomes" id="UP000094112"/>
    </source>
</evidence>
<dbReference type="GO" id="GO:0051301">
    <property type="term" value="P:cell division"/>
    <property type="evidence" value="ECO:0007669"/>
    <property type="project" value="UniProtKB-KW"/>
</dbReference>
<evidence type="ECO:0000256" key="6">
    <source>
        <dbReference type="SAM" id="MobiDB-lite"/>
    </source>
</evidence>